<comment type="caution">
    <text evidence="3">The sequence shown here is derived from an EMBL/GenBank/DDBJ whole genome shotgun (WGS) entry which is preliminary data.</text>
</comment>
<dbReference type="InParanoid" id="A0A409XAQ8"/>
<keyword evidence="1" id="KW-0472">Membrane</keyword>
<evidence type="ECO:0000256" key="1">
    <source>
        <dbReference type="SAM" id="Phobius"/>
    </source>
</evidence>
<feature type="transmembrane region" description="Helical" evidence="1">
    <location>
        <begin position="174"/>
        <end position="196"/>
    </location>
</feature>
<keyword evidence="1" id="KW-0812">Transmembrane</keyword>
<feature type="signal peptide" evidence="2">
    <location>
        <begin position="1"/>
        <end position="22"/>
    </location>
</feature>
<gene>
    <name evidence="3" type="ORF">CVT25_008855</name>
</gene>
<sequence length="242" mass="26218">MSLRISFWSVLLCFGHAVGTLGQAFSVTDYIVAGTGCPPGTTTAAISATGKAFSLIYSSFIAQSGPGTKYSDSRKNCQATLNIQVPAGYQFSLNNANYVRAMNYIPFGDGSTVWMLNLHFSTALIPSARESQRPMRQHATVKDPIDVTHHITQQSKPVLKEAPAPAQSMGLQTVSIFATIAIASIILILSLVFIGYRLQKTLQHIGSGGLEHLRKDLLGQHQHCYSSAQQRQQAGILDPRLV</sequence>
<reference evidence="3 4" key="1">
    <citation type="journal article" date="2018" name="Evol. Lett.">
        <title>Horizontal gene cluster transfer increased hallucinogenic mushroom diversity.</title>
        <authorList>
            <person name="Reynolds H.T."/>
            <person name="Vijayakumar V."/>
            <person name="Gluck-Thaler E."/>
            <person name="Korotkin H.B."/>
            <person name="Matheny P.B."/>
            <person name="Slot J.C."/>
        </authorList>
    </citation>
    <scope>NUCLEOTIDE SEQUENCE [LARGE SCALE GENOMIC DNA]</scope>
    <source>
        <strain evidence="3 4">2631</strain>
    </source>
</reference>
<organism evidence="3 4">
    <name type="scientific">Psilocybe cyanescens</name>
    <dbReference type="NCBI Taxonomy" id="93625"/>
    <lineage>
        <taxon>Eukaryota</taxon>
        <taxon>Fungi</taxon>
        <taxon>Dikarya</taxon>
        <taxon>Basidiomycota</taxon>
        <taxon>Agaricomycotina</taxon>
        <taxon>Agaricomycetes</taxon>
        <taxon>Agaricomycetidae</taxon>
        <taxon>Agaricales</taxon>
        <taxon>Agaricineae</taxon>
        <taxon>Strophariaceae</taxon>
        <taxon>Psilocybe</taxon>
    </lineage>
</organism>
<dbReference type="EMBL" id="NHYD01002207">
    <property type="protein sequence ID" value="PPQ87811.1"/>
    <property type="molecule type" value="Genomic_DNA"/>
</dbReference>
<name>A0A409XAQ8_PSICY</name>
<dbReference type="STRING" id="93625.A0A409XAQ8"/>
<evidence type="ECO:0000313" key="3">
    <source>
        <dbReference type="EMBL" id="PPQ87811.1"/>
    </source>
</evidence>
<keyword evidence="1" id="KW-1133">Transmembrane helix</keyword>
<dbReference type="PANTHER" id="PTHR38847:SF1">
    <property type="entry name" value="PSEUDOURIDINE SYNTHASE RSUA_RLUA-LIKE DOMAIN-CONTAINING PROTEIN"/>
    <property type="match status" value="1"/>
</dbReference>
<proteinExistence type="predicted"/>
<keyword evidence="2" id="KW-0732">Signal</keyword>
<dbReference type="AlphaFoldDB" id="A0A409XAQ8"/>
<dbReference type="Proteomes" id="UP000283269">
    <property type="component" value="Unassembled WGS sequence"/>
</dbReference>
<dbReference type="OrthoDB" id="152248at2759"/>
<evidence type="ECO:0000313" key="4">
    <source>
        <dbReference type="Proteomes" id="UP000283269"/>
    </source>
</evidence>
<evidence type="ECO:0000256" key="2">
    <source>
        <dbReference type="SAM" id="SignalP"/>
    </source>
</evidence>
<keyword evidence="4" id="KW-1185">Reference proteome</keyword>
<protein>
    <submittedName>
        <fullName evidence="3">Uncharacterized protein</fullName>
    </submittedName>
</protein>
<feature type="chain" id="PRO_5018999447" evidence="2">
    <location>
        <begin position="23"/>
        <end position="242"/>
    </location>
</feature>
<dbReference type="PANTHER" id="PTHR38847">
    <property type="match status" value="1"/>
</dbReference>
<dbReference type="Pfam" id="PF14273">
    <property type="entry name" value="DUF4360"/>
    <property type="match status" value="1"/>
</dbReference>
<accession>A0A409XAQ8</accession>
<dbReference type="InterPro" id="IPR025649">
    <property type="entry name" value="DUF4360"/>
</dbReference>